<keyword evidence="3" id="KW-1185">Reference proteome</keyword>
<reference evidence="2 3" key="1">
    <citation type="submission" date="2024-10" db="EMBL/GenBank/DDBJ databases">
        <authorList>
            <person name="Kim D."/>
        </authorList>
    </citation>
    <scope>NUCLEOTIDE SEQUENCE [LARGE SCALE GENOMIC DNA]</scope>
    <source>
        <strain evidence="2">BH-2024</strain>
    </source>
</reference>
<accession>A0ABD2LGG6</accession>
<dbReference type="EMBL" id="JBICBT010000420">
    <property type="protein sequence ID" value="KAL3114317.1"/>
    <property type="molecule type" value="Genomic_DNA"/>
</dbReference>
<protein>
    <submittedName>
        <fullName evidence="2">Uncharacterized protein</fullName>
    </submittedName>
</protein>
<name>A0ABD2LGG6_9BILA</name>
<evidence type="ECO:0000313" key="3">
    <source>
        <dbReference type="Proteomes" id="UP001620626"/>
    </source>
</evidence>
<evidence type="ECO:0000256" key="1">
    <source>
        <dbReference type="SAM" id="MobiDB-lite"/>
    </source>
</evidence>
<feature type="region of interest" description="Disordered" evidence="1">
    <location>
        <begin position="1"/>
        <end position="22"/>
    </location>
</feature>
<organism evidence="2 3">
    <name type="scientific">Heterodera trifolii</name>
    <dbReference type="NCBI Taxonomy" id="157864"/>
    <lineage>
        <taxon>Eukaryota</taxon>
        <taxon>Metazoa</taxon>
        <taxon>Ecdysozoa</taxon>
        <taxon>Nematoda</taxon>
        <taxon>Chromadorea</taxon>
        <taxon>Rhabditida</taxon>
        <taxon>Tylenchina</taxon>
        <taxon>Tylenchomorpha</taxon>
        <taxon>Tylenchoidea</taxon>
        <taxon>Heteroderidae</taxon>
        <taxon>Heteroderinae</taxon>
        <taxon>Heterodera</taxon>
    </lineage>
</organism>
<dbReference type="Proteomes" id="UP001620626">
    <property type="component" value="Unassembled WGS sequence"/>
</dbReference>
<gene>
    <name evidence="2" type="ORF">niasHT_011550</name>
</gene>
<sequence>MRGTNNGDNDAKNKQCHWQPVRRPSSVLSAKIEEVKFPEQVEFCGKKRIEIRKANEMELEMYTGRTMPPRAAEKEKFGTDRIGGCCTTLMCQKLFRELPLEKKRLISVPAQFVRSRVEFSHFPLVEMDFVQVNEAMYLRQVIGPLQKIPILLRRHSSQLHFETPSTQHETSSYFVFPENLGPNSTIQCQVLLFLNDQKHPPTLLTTLYVALSERINRVQQKLSDSFGTEYMNAVFDPQKEHVVLVLSYKMSGVSALFADLPQICSNLKSLLCFLRKYIDEEFPNKDLE</sequence>
<evidence type="ECO:0000313" key="2">
    <source>
        <dbReference type="EMBL" id="KAL3114317.1"/>
    </source>
</evidence>
<comment type="caution">
    <text evidence="2">The sequence shown here is derived from an EMBL/GenBank/DDBJ whole genome shotgun (WGS) entry which is preliminary data.</text>
</comment>
<dbReference type="AlphaFoldDB" id="A0ABD2LGG6"/>
<proteinExistence type="predicted"/>